<proteinExistence type="predicted"/>
<dbReference type="Gene3D" id="1.20.1170.10">
    <property type="match status" value="1"/>
</dbReference>
<dbReference type="NCBIfam" id="NF033928">
    <property type="entry name" value="alph_xenorhab_A"/>
    <property type="match status" value="1"/>
</dbReference>
<dbReference type="SUPFAM" id="SSF58100">
    <property type="entry name" value="Bacterial hemolysins"/>
    <property type="match status" value="1"/>
</dbReference>
<dbReference type="EMBL" id="MKWS01000009">
    <property type="protein sequence ID" value="RVD76934.1"/>
    <property type="molecule type" value="Genomic_DNA"/>
</dbReference>
<dbReference type="AlphaFoldDB" id="A0AA94JHH4"/>
<dbReference type="Proteomes" id="UP000288002">
    <property type="component" value="Unassembled WGS sequence"/>
</dbReference>
<evidence type="ECO:0000313" key="3">
    <source>
        <dbReference type="Proteomes" id="UP000288002"/>
    </source>
</evidence>
<evidence type="ECO:0000313" key="2">
    <source>
        <dbReference type="EMBL" id="RVD76934.1"/>
    </source>
</evidence>
<protein>
    <submittedName>
        <fullName evidence="2">Uncharacterized protein</fullName>
    </submittedName>
</protein>
<keyword evidence="1" id="KW-0175">Coiled coil</keyword>
<dbReference type="RefSeq" id="WP_127649831.1">
    <property type="nucleotide sequence ID" value="NZ_MKWS01000009.1"/>
</dbReference>
<name>A0AA94JHH4_9PSED</name>
<feature type="coiled-coil region" evidence="1">
    <location>
        <begin position="230"/>
        <end position="257"/>
    </location>
</feature>
<comment type="caution">
    <text evidence="2">The sequence shown here is derived from an EMBL/GenBank/DDBJ whole genome shotgun (WGS) entry which is preliminary data.</text>
</comment>
<gene>
    <name evidence="2" type="ORF">A9HBioS_2957</name>
</gene>
<dbReference type="CDD" id="cd22657">
    <property type="entry name" value="ClyA_XaxA-like"/>
    <property type="match status" value="1"/>
</dbReference>
<dbReference type="NCBIfam" id="NF033927">
    <property type="entry name" value="alph_xenorhab_B"/>
    <property type="match status" value="1"/>
</dbReference>
<accession>A0AA94JHH4</accession>
<organism evidence="2 3">
    <name type="scientific">Pseudomonas koreensis</name>
    <dbReference type="NCBI Taxonomy" id="198620"/>
    <lineage>
        <taxon>Bacteria</taxon>
        <taxon>Pseudomonadati</taxon>
        <taxon>Pseudomonadota</taxon>
        <taxon>Gammaproteobacteria</taxon>
        <taxon>Pseudomonadales</taxon>
        <taxon>Pseudomonadaceae</taxon>
        <taxon>Pseudomonas</taxon>
    </lineage>
</organism>
<reference evidence="2 3" key="1">
    <citation type="submission" date="2016-10" db="EMBL/GenBank/DDBJ databases">
        <title>Search of new enzymes for the oxidation of sulfur compounds.</title>
        <authorList>
            <person name="Novo A."/>
            <person name="Moreira I.S."/>
            <person name="Castro P.M."/>
        </authorList>
    </citation>
    <scope>NUCLEOTIDE SEQUENCE [LARGE SCALE GENOMIC DNA]</scope>
    <source>
        <strain evidence="2 3">A9</strain>
    </source>
</reference>
<evidence type="ECO:0000256" key="1">
    <source>
        <dbReference type="SAM" id="Coils"/>
    </source>
</evidence>
<sequence>MEMKLNDKVVEAAANAPLVFVNASLGAGEEYNRGTGIQLTKEQIISLRKYEVLGLSLPVRLQDVVAYLNYGAGDEGGVGLKALDFLRTFSMTYDHAKRWSPLREKIMLTGTDLKIFSGSIIRTGNAIVEVYEDLRASKYLEKHNINTPEEYLSLKLQMPELPELELSSDDILDIKAYLNDLLAKVANCHQGAERVRAELDNFGTDMREKVLPEIALRLQFVSRNTYQNDIKTLQEGIDRRANEIDELNKQYDLLVQEAIKAAATLNIGGLILGIYQGVKAEKIRSERNRLKQLQQVDNQSMASKNQTLSSLNKIRDDLQNLSYVAIEAEVATQNLMLVWNALGDYVEASVKEVDGVFEATSLRRFKNQLLNIIDPWEQIKVSSDQLLKVFEEADKDYERSGLVVRSRSMMSLLSVSSAVPAFNTTRLREHNASVQGFNTTAQMLFEQFDYMPGTVGTMNNLALAVNKATYDLRSQAQATGIYLERAEKKLRSYQAELEYPEDADEVREDMEVELKNIFNKVSVQTEDLKAVHKSISAHYDRSASAEWVVTLKAERATTVELKVTFDEKLAGLAVEMKSVSEGIDLIAKAGIEKIGEQVQLSLENIKALGLAPPQVQVVLLAIDTLKKMISGIGEAISFLNMLAAYNRLNDKAGDLRTQINKYIKDIARIDGRIELVETLDQLDDARAKYAGEFSILIDDFTQFASDFRQNTSLPVETRAQAAIVRVAEVVKHLKSIHQ</sequence>
<dbReference type="InterPro" id="IPR047760">
    <property type="entry name" value="XaxB-like"/>
</dbReference>